<evidence type="ECO:0000313" key="2">
    <source>
        <dbReference type="Proteomes" id="UP001179952"/>
    </source>
</evidence>
<proteinExistence type="predicted"/>
<evidence type="ECO:0000313" key="1">
    <source>
        <dbReference type="EMBL" id="KAK1279885.1"/>
    </source>
</evidence>
<name>A0AAV9BT38_ACOGR</name>
<sequence length="100" mass="11227">MASCIGFFSSLPPTASTRLQSKTRRLGTFSRASSRVNLRVSSVFTAPAQSPEVHRRSANYQPRIWENNFIQSLEMPPESDSLTSLLDRRCNSTKIDPPIK</sequence>
<reference evidence="1" key="2">
    <citation type="submission" date="2023-06" db="EMBL/GenBank/DDBJ databases">
        <authorList>
            <person name="Ma L."/>
            <person name="Liu K.-W."/>
            <person name="Li Z."/>
            <person name="Hsiao Y.-Y."/>
            <person name="Qi Y."/>
            <person name="Fu T."/>
            <person name="Tang G."/>
            <person name="Zhang D."/>
            <person name="Sun W.-H."/>
            <person name="Liu D.-K."/>
            <person name="Li Y."/>
            <person name="Chen G.-Z."/>
            <person name="Liu X.-D."/>
            <person name="Liao X.-Y."/>
            <person name="Jiang Y.-T."/>
            <person name="Yu X."/>
            <person name="Hao Y."/>
            <person name="Huang J."/>
            <person name="Zhao X.-W."/>
            <person name="Ke S."/>
            <person name="Chen Y.-Y."/>
            <person name="Wu W.-L."/>
            <person name="Hsu J.-L."/>
            <person name="Lin Y.-F."/>
            <person name="Huang M.-D."/>
            <person name="Li C.-Y."/>
            <person name="Huang L."/>
            <person name="Wang Z.-W."/>
            <person name="Zhao X."/>
            <person name="Zhong W.-Y."/>
            <person name="Peng D.-H."/>
            <person name="Ahmad S."/>
            <person name="Lan S."/>
            <person name="Zhang J.-S."/>
            <person name="Tsai W.-C."/>
            <person name="Van De Peer Y."/>
            <person name="Liu Z.-J."/>
        </authorList>
    </citation>
    <scope>NUCLEOTIDE SEQUENCE</scope>
    <source>
        <strain evidence="1">SCP</strain>
        <tissue evidence="1">Leaves</tissue>
    </source>
</reference>
<protein>
    <submittedName>
        <fullName evidence="1">Uncharacterized protein</fullName>
    </submittedName>
</protein>
<organism evidence="1 2">
    <name type="scientific">Acorus gramineus</name>
    <name type="common">Dwarf sweet flag</name>
    <dbReference type="NCBI Taxonomy" id="55184"/>
    <lineage>
        <taxon>Eukaryota</taxon>
        <taxon>Viridiplantae</taxon>
        <taxon>Streptophyta</taxon>
        <taxon>Embryophyta</taxon>
        <taxon>Tracheophyta</taxon>
        <taxon>Spermatophyta</taxon>
        <taxon>Magnoliopsida</taxon>
        <taxon>Liliopsida</taxon>
        <taxon>Acoraceae</taxon>
        <taxon>Acorus</taxon>
    </lineage>
</organism>
<accession>A0AAV9BT38</accession>
<dbReference type="AlphaFoldDB" id="A0AAV9BT38"/>
<gene>
    <name evidence="1" type="ORF">QJS04_geneDACA014299</name>
</gene>
<reference evidence="1" key="1">
    <citation type="journal article" date="2023" name="Nat. Commun.">
        <title>Diploid and tetraploid genomes of Acorus and the evolution of monocots.</title>
        <authorList>
            <person name="Ma L."/>
            <person name="Liu K.W."/>
            <person name="Li Z."/>
            <person name="Hsiao Y.Y."/>
            <person name="Qi Y."/>
            <person name="Fu T."/>
            <person name="Tang G.D."/>
            <person name="Zhang D."/>
            <person name="Sun W.H."/>
            <person name="Liu D.K."/>
            <person name="Li Y."/>
            <person name="Chen G.Z."/>
            <person name="Liu X.D."/>
            <person name="Liao X.Y."/>
            <person name="Jiang Y.T."/>
            <person name="Yu X."/>
            <person name="Hao Y."/>
            <person name="Huang J."/>
            <person name="Zhao X.W."/>
            <person name="Ke S."/>
            <person name="Chen Y.Y."/>
            <person name="Wu W.L."/>
            <person name="Hsu J.L."/>
            <person name="Lin Y.F."/>
            <person name="Huang M.D."/>
            <person name="Li C.Y."/>
            <person name="Huang L."/>
            <person name="Wang Z.W."/>
            <person name="Zhao X."/>
            <person name="Zhong W.Y."/>
            <person name="Peng D.H."/>
            <person name="Ahmad S."/>
            <person name="Lan S."/>
            <person name="Zhang J.S."/>
            <person name="Tsai W.C."/>
            <person name="Van de Peer Y."/>
            <person name="Liu Z.J."/>
        </authorList>
    </citation>
    <scope>NUCLEOTIDE SEQUENCE</scope>
    <source>
        <strain evidence="1">SCP</strain>
    </source>
</reference>
<comment type="caution">
    <text evidence="1">The sequence shown here is derived from an EMBL/GenBank/DDBJ whole genome shotgun (WGS) entry which is preliminary data.</text>
</comment>
<dbReference type="Proteomes" id="UP001179952">
    <property type="component" value="Unassembled WGS sequence"/>
</dbReference>
<dbReference type="EMBL" id="JAUJYN010000001">
    <property type="protein sequence ID" value="KAK1279885.1"/>
    <property type="molecule type" value="Genomic_DNA"/>
</dbReference>
<keyword evidence="2" id="KW-1185">Reference proteome</keyword>